<organism evidence="1 2">
    <name type="scientific">Peronosclerospora sorghi</name>
    <dbReference type="NCBI Taxonomy" id="230839"/>
    <lineage>
        <taxon>Eukaryota</taxon>
        <taxon>Sar</taxon>
        <taxon>Stramenopiles</taxon>
        <taxon>Oomycota</taxon>
        <taxon>Peronosporomycetes</taxon>
        <taxon>Peronosporales</taxon>
        <taxon>Peronosporaceae</taxon>
        <taxon>Peronosclerospora</taxon>
    </lineage>
</organism>
<dbReference type="EMBL" id="CM047585">
    <property type="protein sequence ID" value="KAI9910608.1"/>
    <property type="molecule type" value="Genomic_DNA"/>
</dbReference>
<gene>
    <name evidence="1" type="ORF">PsorP6_010187</name>
</gene>
<protein>
    <submittedName>
        <fullName evidence="1">Uncharacterized protein</fullName>
    </submittedName>
</protein>
<accession>A0ACC0VXZ0</accession>
<evidence type="ECO:0000313" key="2">
    <source>
        <dbReference type="Proteomes" id="UP001163321"/>
    </source>
</evidence>
<proteinExistence type="predicted"/>
<reference evidence="1 2" key="1">
    <citation type="journal article" date="2022" name="bioRxiv">
        <title>The genome of the oomycete Peronosclerospora sorghi, a cosmopolitan pathogen of maize and sorghum, is inflated with dispersed pseudogenes.</title>
        <authorList>
            <person name="Fletcher K."/>
            <person name="Martin F."/>
            <person name="Isakeit T."/>
            <person name="Cavanaugh K."/>
            <person name="Magill C."/>
            <person name="Michelmore R."/>
        </authorList>
    </citation>
    <scope>NUCLEOTIDE SEQUENCE [LARGE SCALE GENOMIC DNA]</scope>
    <source>
        <strain evidence="1">P6</strain>
    </source>
</reference>
<keyword evidence="2" id="KW-1185">Reference proteome</keyword>
<evidence type="ECO:0000313" key="1">
    <source>
        <dbReference type="EMBL" id="KAI9910608.1"/>
    </source>
</evidence>
<name>A0ACC0VXZ0_9STRA</name>
<dbReference type="Proteomes" id="UP001163321">
    <property type="component" value="Chromosome 6"/>
</dbReference>
<comment type="caution">
    <text evidence="1">The sequence shown here is derived from an EMBL/GenBank/DDBJ whole genome shotgun (WGS) entry which is preliminary data.</text>
</comment>
<sequence length="74" mass="8152">MRLRDPKTTALIFGSGKNALVTPLYWIALQIVITGGISEESCRLAARKFTRVIKVGSDNVHGLRMFSIGMMLSI</sequence>